<dbReference type="Pfam" id="PF01467">
    <property type="entry name" value="CTP_transf_like"/>
    <property type="match status" value="1"/>
</dbReference>
<dbReference type="EMBL" id="CP053085">
    <property type="protein sequence ID" value="QJR35128.1"/>
    <property type="molecule type" value="Genomic_DNA"/>
</dbReference>
<dbReference type="InterPro" id="IPR011914">
    <property type="entry name" value="RfaE_dom_II"/>
</dbReference>
<dbReference type="InterPro" id="IPR004821">
    <property type="entry name" value="Cyt_trans-like"/>
</dbReference>
<keyword evidence="4" id="KW-0547">Nucleotide-binding</keyword>
<dbReference type="KEGG" id="ggr:HKW67_06230"/>
<proteinExistence type="predicted"/>
<dbReference type="PANTHER" id="PTHR43793:SF2">
    <property type="entry name" value="BIFUNCTIONAL PROTEIN HLDE"/>
    <property type="match status" value="1"/>
</dbReference>
<dbReference type="NCBIfam" id="TIGR00125">
    <property type="entry name" value="cyt_tran_rel"/>
    <property type="match status" value="1"/>
</dbReference>
<dbReference type="InterPro" id="IPR050385">
    <property type="entry name" value="Archaeal_FAD_synthase"/>
</dbReference>
<dbReference type="AlphaFoldDB" id="A0A6M4IMJ9"/>
<evidence type="ECO:0000256" key="7">
    <source>
        <dbReference type="ARBA" id="ARBA00047428"/>
    </source>
</evidence>
<keyword evidence="5" id="KW-0067">ATP-binding</keyword>
<evidence type="ECO:0000313" key="10">
    <source>
        <dbReference type="Proteomes" id="UP000500938"/>
    </source>
</evidence>
<protein>
    <recommendedName>
        <fullName evidence="1">D-glycero-beta-D-manno-heptose 1-phosphate adenylyltransferase</fullName>
        <ecNumber evidence="1">2.7.7.70</ecNumber>
    </recommendedName>
</protein>
<dbReference type="Gene3D" id="3.40.50.620">
    <property type="entry name" value="HUPs"/>
    <property type="match status" value="1"/>
</dbReference>
<evidence type="ECO:0000256" key="4">
    <source>
        <dbReference type="ARBA" id="ARBA00022741"/>
    </source>
</evidence>
<dbReference type="Proteomes" id="UP000500938">
    <property type="component" value="Chromosome"/>
</dbReference>
<dbReference type="SUPFAM" id="SSF52374">
    <property type="entry name" value="Nucleotidylyl transferase"/>
    <property type="match status" value="1"/>
</dbReference>
<dbReference type="InterPro" id="IPR014729">
    <property type="entry name" value="Rossmann-like_a/b/a_fold"/>
</dbReference>
<dbReference type="GO" id="GO:0016773">
    <property type="term" value="F:phosphotransferase activity, alcohol group as acceptor"/>
    <property type="evidence" value="ECO:0007669"/>
    <property type="project" value="InterPro"/>
</dbReference>
<evidence type="ECO:0000256" key="2">
    <source>
        <dbReference type="ARBA" id="ARBA00022679"/>
    </source>
</evidence>
<evidence type="ECO:0000259" key="8">
    <source>
        <dbReference type="Pfam" id="PF01467"/>
    </source>
</evidence>
<evidence type="ECO:0000256" key="6">
    <source>
        <dbReference type="ARBA" id="ARBA00023277"/>
    </source>
</evidence>
<evidence type="ECO:0000313" key="9">
    <source>
        <dbReference type="EMBL" id="QJR35128.1"/>
    </source>
</evidence>
<keyword evidence="3 9" id="KW-0548">Nucleotidyltransferase</keyword>
<keyword evidence="10" id="KW-1185">Reference proteome</keyword>
<keyword evidence="2 9" id="KW-0808">Transferase</keyword>
<dbReference type="PANTHER" id="PTHR43793">
    <property type="entry name" value="FAD SYNTHASE"/>
    <property type="match status" value="1"/>
</dbReference>
<dbReference type="NCBIfam" id="TIGR02199">
    <property type="entry name" value="rfaE_dom_II"/>
    <property type="match status" value="1"/>
</dbReference>
<evidence type="ECO:0000256" key="3">
    <source>
        <dbReference type="ARBA" id="ARBA00022695"/>
    </source>
</evidence>
<evidence type="ECO:0000256" key="5">
    <source>
        <dbReference type="ARBA" id="ARBA00022840"/>
    </source>
</evidence>
<keyword evidence="6" id="KW-0119">Carbohydrate metabolism</keyword>
<dbReference type="EC" id="2.7.7.70" evidence="1"/>
<feature type="domain" description="Cytidyltransferase-like" evidence="8">
    <location>
        <begin position="33"/>
        <end position="125"/>
    </location>
</feature>
<name>A0A6M4IMJ9_9BACT</name>
<dbReference type="GO" id="GO:0005524">
    <property type="term" value="F:ATP binding"/>
    <property type="evidence" value="ECO:0007669"/>
    <property type="project" value="UniProtKB-KW"/>
</dbReference>
<sequence>MVTRDAPRFPSSKVMTLEAAASWRRTVRGAVVFTNGVFDLLHPGHVDVLDRARREGAALIVGVNSDASVKRLKGDERPIRTSSERAIVLAGLEAVDAVVLFEDDTPIELVRTLEPDVIVKGGDYSPETIVGADLVTERGGRVVVIPLVDGHSTTSTIEKLRG</sequence>
<evidence type="ECO:0000256" key="1">
    <source>
        <dbReference type="ARBA" id="ARBA00012519"/>
    </source>
</evidence>
<dbReference type="GO" id="GO:0005975">
    <property type="term" value="P:carbohydrate metabolic process"/>
    <property type="evidence" value="ECO:0007669"/>
    <property type="project" value="InterPro"/>
</dbReference>
<accession>A0A6M4IMJ9</accession>
<dbReference type="GO" id="GO:0016779">
    <property type="term" value="F:nucleotidyltransferase activity"/>
    <property type="evidence" value="ECO:0007669"/>
    <property type="project" value="UniProtKB-KW"/>
</dbReference>
<organism evidence="9 10">
    <name type="scientific">Gemmatimonas groenlandica</name>
    <dbReference type="NCBI Taxonomy" id="2732249"/>
    <lineage>
        <taxon>Bacteria</taxon>
        <taxon>Pseudomonadati</taxon>
        <taxon>Gemmatimonadota</taxon>
        <taxon>Gemmatimonadia</taxon>
        <taxon>Gemmatimonadales</taxon>
        <taxon>Gemmatimonadaceae</taxon>
        <taxon>Gemmatimonas</taxon>
    </lineage>
</organism>
<gene>
    <name evidence="9" type="primary">rfaE2</name>
    <name evidence="9" type="ORF">HKW67_06230</name>
</gene>
<reference evidence="9 10" key="1">
    <citation type="submission" date="2020-05" db="EMBL/GenBank/DDBJ databases">
        <title>Complete genome sequence of Gemmatimonas greenlandica TET16.</title>
        <authorList>
            <person name="Zeng Y."/>
        </authorList>
    </citation>
    <scope>NUCLEOTIDE SEQUENCE [LARGE SCALE GENOMIC DNA]</scope>
    <source>
        <strain evidence="9 10">TET16</strain>
    </source>
</reference>
<comment type="catalytic activity">
    <reaction evidence="7">
        <text>D-glycero-beta-D-manno-heptose 1-phosphate + ATP + H(+) = ADP-D-glycero-beta-D-manno-heptose + diphosphate</text>
        <dbReference type="Rhea" id="RHEA:27465"/>
        <dbReference type="ChEBI" id="CHEBI:15378"/>
        <dbReference type="ChEBI" id="CHEBI:30616"/>
        <dbReference type="ChEBI" id="CHEBI:33019"/>
        <dbReference type="ChEBI" id="CHEBI:59967"/>
        <dbReference type="ChEBI" id="CHEBI:61593"/>
        <dbReference type="EC" id="2.7.7.70"/>
    </reaction>
</comment>